<dbReference type="Proteomes" id="UP001610446">
    <property type="component" value="Unassembled WGS sequence"/>
</dbReference>
<dbReference type="PANTHER" id="PTHR35040:SF7">
    <property type="entry name" value="FIBRONECTIN TYPE-III DOMAIN-CONTAINING PROTEIN-RELATED"/>
    <property type="match status" value="1"/>
</dbReference>
<dbReference type="InterPro" id="IPR021986">
    <property type="entry name" value="Spherulin4"/>
</dbReference>
<reference evidence="1 2" key="1">
    <citation type="submission" date="2024-07" db="EMBL/GenBank/DDBJ databases">
        <title>Section-level genome sequencing and comparative genomics of Aspergillus sections Usti and Cavernicolus.</title>
        <authorList>
            <consortium name="Lawrence Berkeley National Laboratory"/>
            <person name="Nybo J.L."/>
            <person name="Vesth T.C."/>
            <person name="Theobald S."/>
            <person name="Frisvad J.C."/>
            <person name="Larsen T.O."/>
            <person name="Kjaerboelling I."/>
            <person name="Rothschild-Mancinelli K."/>
            <person name="Lyhne E.K."/>
            <person name="Kogle M.E."/>
            <person name="Barry K."/>
            <person name="Clum A."/>
            <person name="Na H."/>
            <person name="Ledsgaard L."/>
            <person name="Lin J."/>
            <person name="Lipzen A."/>
            <person name="Kuo A."/>
            <person name="Riley R."/>
            <person name="Mondo S."/>
            <person name="Labutti K."/>
            <person name="Haridas S."/>
            <person name="Pangalinan J."/>
            <person name="Salamov A.A."/>
            <person name="Simmons B.A."/>
            <person name="Magnuson J.K."/>
            <person name="Chen J."/>
            <person name="Drula E."/>
            <person name="Henrissat B."/>
            <person name="Wiebenga A."/>
            <person name="Lubbers R.J."/>
            <person name="Gomes A.C."/>
            <person name="Makela M.R."/>
            <person name="Stajich J."/>
            <person name="Grigoriev I.V."/>
            <person name="Mortensen U.H."/>
            <person name="De Vries R.P."/>
            <person name="Baker S.E."/>
            <person name="Andersen M.R."/>
        </authorList>
    </citation>
    <scope>NUCLEOTIDE SEQUENCE [LARGE SCALE GENOMIC DNA]</scope>
    <source>
        <strain evidence="1 2">CBS 123904</strain>
    </source>
</reference>
<gene>
    <name evidence="1" type="ORF">BJY01DRAFT_251458</name>
</gene>
<accession>A0ABR4JC18</accession>
<sequence>MSPARLPWTNAELVAGVNTVITWTLNTATRLNPAITGSDLRGLAIGVFALSWLYFNNGKIAASNIIPGASLYGGPSATQCPMQTAVHCNAQSRISTTATTTFPAGSSPTDVPSSDQGQQIAVALYINPLADPAAWKRLIAYDPEKMPILVANSGAASGKTVLGYVRTGYLGVSVQKFTTRLGSGNLADWTAQIEEDIDMRCNLYGSSIGGIFFDEGWPECGDNNQYVDLYKYINDYTKRRHSDALTVLNPGSPIAPCHEDIMDTLLTFELSYDAYKNSYTPNDWKPKDPRKLWHIIYDVPESAVGEVVKLAKDRGAAFLQLTYDVLLNPYDTLPGESYVQAMMGAIDGGVPLNDLPSSWAPGGNAAAVSGLSVLTSDYSSAKLSWIAASNALGYDVYSGDSLLPAFQPR</sequence>
<name>A0ABR4JC18_9EURO</name>
<keyword evidence="2" id="KW-1185">Reference proteome</keyword>
<organism evidence="1 2">
    <name type="scientific">Aspergillus pseudoustus</name>
    <dbReference type="NCBI Taxonomy" id="1810923"/>
    <lineage>
        <taxon>Eukaryota</taxon>
        <taxon>Fungi</taxon>
        <taxon>Dikarya</taxon>
        <taxon>Ascomycota</taxon>
        <taxon>Pezizomycotina</taxon>
        <taxon>Eurotiomycetes</taxon>
        <taxon>Eurotiomycetidae</taxon>
        <taxon>Eurotiales</taxon>
        <taxon>Aspergillaceae</taxon>
        <taxon>Aspergillus</taxon>
        <taxon>Aspergillus subgen. Nidulantes</taxon>
    </lineage>
</organism>
<proteinExistence type="predicted"/>
<evidence type="ECO:0000313" key="1">
    <source>
        <dbReference type="EMBL" id="KAL2837500.1"/>
    </source>
</evidence>
<protein>
    <submittedName>
        <fullName evidence="1">Spherulation-specific family 4-domain-containing protein</fullName>
    </submittedName>
</protein>
<dbReference type="Pfam" id="PF12138">
    <property type="entry name" value="Spherulin4"/>
    <property type="match status" value="1"/>
</dbReference>
<dbReference type="PANTHER" id="PTHR35040">
    <property type="match status" value="1"/>
</dbReference>
<dbReference type="EMBL" id="JBFXLU010000160">
    <property type="protein sequence ID" value="KAL2837500.1"/>
    <property type="molecule type" value="Genomic_DNA"/>
</dbReference>
<evidence type="ECO:0000313" key="2">
    <source>
        <dbReference type="Proteomes" id="UP001610446"/>
    </source>
</evidence>
<comment type="caution">
    <text evidence="1">The sequence shown here is derived from an EMBL/GenBank/DDBJ whole genome shotgun (WGS) entry which is preliminary data.</text>
</comment>